<dbReference type="PANTHER" id="PTHR37951">
    <property type="entry name" value="CYTOPLASMIC PROTEIN-RELATED"/>
    <property type="match status" value="1"/>
</dbReference>
<sequence length="375" mass="41717">MSVQNIAENTGYYHNLMQPIPGDHPCGLDLEYDAAFLLLQTKLQPKLTAEYGDFIEVAESINWTDTERKCLELLNKARDVRLFIILIRCRMRQIGLSAVQEGLAALICCLKLWPEDLHPQLLDGGEFEPFMRANAFADLEDIDGFIADLRNQLLPKAAGIQISVKEFEKAHSFPREEGALDEGTMEAIKHEWLVRSDSTITSLQKAYALLLELTARLRDSLGDITPDFVRLTSLLRHFGHDGIAPMVAFETPQYHVASEENKPYELATEPSMIEAAAPVAAETDIAATSFQPQQQATLQAVPMPIPMPPQPKGIQSRAEALSRIIEVRQWFADSEPSSPVIALLSLSEKTIGKSFGELLQIIPQELISKLDAGQE</sequence>
<dbReference type="RefSeq" id="WP_050074806.1">
    <property type="nucleotide sequence ID" value="NZ_CPZJ01000033.1"/>
</dbReference>
<accession>A0A0T9N3Q6</accession>
<dbReference type="Proteomes" id="UP000038750">
    <property type="component" value="Unassembled WGS sequence"/>
</dbReference>
<dbReference type="PANTHER" id="PTHR37951:SF1">
    <property type="entry name" value="TYPE VI SECRETION SYSTEM COMPONENT TSSA1"/>
    <property type="match status" value="1"/>
</dbReference>
<reference evidence="2 3" key="1">
    <citation type="submission" date="2015-03" db="EMBL/GenBank/DDBJ databases">
        <authorList>
            <person name="Murphy D."/>
        </authorList>
    </citation>
    <scope>NUCLEOTIDE SEQUENCE [LARGE SCALE GENOMIC DNA]</scope>
    <source>
        <strain evidence="2 3">BR165/97</strain>
    </source>
</reference>
<gene>
    <name evidence="2" type="ORF">ERS008530_04606</name>
</gene>
<dbReference type="AlphaFoldDB" id="A0A0T9N3Q6"/>
<evidence type="ECO:0000313" key="3">
    <source>
        <dbReference type="Proteomes" id="UP000038750"/>
    </source>
</evidence>
<proteinExistence type="predicted"/>
<evidence type="ECO:0000259" key="1">
    <source>
        <dbReference type="Pfam" id="PF06812"/>
    </source>
</evidence>
<protein>
    <submittedName>
        <fullName evidence="2">Protein ImpA</fullName>
    </submittedName>
</protein>
<dbReference type="OrthoDB" id="9771118at2"/>
<dbReference type="Pfam" id="PF06812">
    <property type="entry name" value="ImpA_N"/>
    <property type="match status" value="1"/>
</dbReference>
<name>A0A0T9N3Q6_YERIN</name>
<organism evidence="2 3">
    <name type="scientific">Yersinia intermedia</name>
    <dbReference type="NCBI Taxonomy" id="631"/>
    <lineage>
        <taxon>Bacteria</taxon>
        <taxon>Pseudomonadati</taxon>
        <taxon>Pseudomonadota</taxon>
        <taxon>Gammaproteobacteria</taxon>
        <taxon>Enterobacterales</taxon>
        <taxon>Yersiniaceae</taxon>
        <taxon>Yersinia</taxon>
    </lineage>
</organism>
<dbReference type="STRING" id="631.CH53_2540"/>
<dbReference type="InterPro" id="IPR017740">
    <property type="entry name" value="TssA-like"/>
</dbReference>
<dbReference type="InterPro" id="IPR010657">
    <property type="entry name" value="ImpA_N"/>
</dbReference>
<evidence type="ECO:0000313" key="2">
    <source>
        <dbReference type="EMBL" id="CNG75043.1"/>
    </source>
</evidence>
<dbReference type="EMBL" id="CPZJ01000033">
    <property type="protein sequence ID" value="CNG75043.1"/>
    <property type="molecule type" value="Genomic_DNA"/>
</dbReference>
<feature type="domain" description="ImpA N-terminal" evidence="1">
    <location>
        <begin position="17"/>
        <end position="140"/>
    </location>
</feature>